<evidence type="ECO:0000256" key="6">
    <source>
        <dbReference type="ARBA" id="ARBA00022884"/>
    </source>
</evidence>
<evidence type="ECO:0000256" key="7">
    <source>
        <dbReference type="ARBA" id="ARBA00023125"/>
    </source>
</evidence>
<dbReference type="InterPro" id="IPR012677">
    <property type="entry name" value="Nucleotide-bd_a/b_plait_sf"/>
</dbReference>
<evidence type="ECO:0000256" key="2">
    <source>
        <dbReference type="ARBA" id="ARBA00004604"/>
    </source>
</evidence>
<protein>
    <recommendedName>
        <fullName evidence="4">RAD52 motif-containing protein 1</fullName>
    </recommendedName>
</protein>
<keyword evidence="6 9" id="KW-0694">RNA-binding</keyword>
<evidence type="ECO:0000256" key="5">
    <source>
        <dbReference type="ARBA" id="ARBA00022490"/>
    </source>
</evidence>
<dbReference type="SUPFAM" id="SSF54928">
    <property type="entry name" value="RNA-binding domain, RBD"/>
    <property type="match status" value="1"/>
</dbReference>
<dbReference type="InterPro" id="IPR000504">
    <property type="entry name" value="RRM_dom"/>
</dbReference>
<dbReference type="GO" id="GO:0005737">
    <property type="term" value="C:cytoplasm"/>
    <property type="evidence" value="ECO:0007669"/>
    <property type="project" value="UniProtKB-SubCell"/>
</dbReference>
<evidence type="ECO:0000256" key="1">
    <source>
        <dbReference type="ARBA" id="ARBA00004496"/>
    </source>
</evidence>
<evidence type="ECO:0000256" key="3">
    <source>
        <dbReference type="ARBA" id="ARBA00011738"/>
    </source>
</evidence>
<feature type="domain" description="RRM" evidence="10">
    <location>
        <begin position="16"/>
        <end position="99"/>
    </location>
</feature>
<evidence type="ECO:0000313" key="11">
    <source>
        <dbReference type="Ensembl" id="ENSCLMP00005025107.1"/>
    </source>
</evidence>
<dbReference type="InterPro" id="IPR040224">
    <property type="entry name" value="RDM1"/>
</dbReference>
<dbReference type="InterPro" id="IPR057652">
    <property type="entry name" value="DSRM_RDM1"/>
</dbReference>
<keyword evidence="12" id="KW-1185">Reference proteome</keyword>
<evidence type="ECO:0000256" key="4">
    <source>
        <dbReference type="ARBA" id="ARBA00013723"/>
    </source>
</evidence>
<keyword evidence="7" id="KW-0238">DNA-binding</keyword>
<dbReference type="Proteomes" id="UP000694565">
    <property type="component" value="Unplaced"/>
</dbReference>
<reference evidence="11" key="1">
    <citation type="submission" date="2025-08" db="UniProtKB">
        <authorList>
            <consortium name="Ensembl"/>
        </authorList>
    </citation>
    <scope>IDENTIFICATION</scope>
</reference>
<comment type="subunit">
    <text evidence="3">Homodimer.</text>
</comment>
<proteinExistence type="predicted"/>
<name>A0A8C2ZC63_CYCLU</name>
<dbReference type="Ensembl" id="ENSCLMT00005026241.1">
    <property type="protein sequence ID" value="ENSCLMP00005025107.1"/>
    <property type="gene ID" value="ENSCLMG00005012323.1"/>
</dbReference>
<dbReference type="PANTHER" id="PTHR31164:SF1">
    <property type="entry name" value="RAD52 MOTIF-CONTAINING PROTEIN 1"/>
    <property type="match status" value="1"/>
</dbReference>
<keyword evidence="8" id="KW-0539">Nucleus</keyword>
<dbReference type="GO" id="GO:0003723">
    <property type="term" value="F:RNA binding"/>
    <property type="evidence" value="ECO:0007669"/>
    <property type="project" value="UniProtKB-UniRule"/>
</dbReference>
<comment type="subcellular location">
    <subcellularLocation>
        <location evidence="1">Cytoplasm</location>
    </subcellularLocation>
    <subcellularLocation>
        <location evidence="2">Nucleus</location>
        <location evidence="2">Nucleolus</location>
    </subcellularLocation>
</comment>
<dbReference type="InterPro" id="IPR034200">
    <property type="entry name" value="RDM1_RRM"/>
</dbReference>
<dbReference type="CDD" id="cd12364">
    <property type="entry name" value="RRM_RDM1"/>
    <property type="match status" value="1"/>
</dbReference>
<dbReference type="InterPro" id="IPR035979">
    <property type="entry name" value="RBD_domain_sf"/>
</dbReference>
<evidence type="ECO:0000313" key="12">
    <source>
        <dbReference type="Proteomes" id="UP000694565"/>
    </source>
</evidence>
<dbReference type="GO" id="GO:0003677">
    <property type="term" value="F:DNA binding"/>
    <property type="evidence" value="ECO:0007669"/>
    <property type="project" value="UniProtKB-KW"/>
</dbReference>
<dbReference type="Gene3D" id="3.30.70.330">
    <property type="match status" value="1"/>
</dbReference>
<dbReference type="Pfam" id="PF25517">
    <property type="entry name" value="DSRM_RDM1"/>
    <property type="match status" value="1"/>
</dbReference>
<reference evidence="11" key="2">
    <citation type="submission" date="2025-09" db="UniProtKB">
        <authorList>
            <consortium name="Ensembl"/>
        </authorList>
    </citation>
    <scope>IDENTIFICATION</scope>
</reference>
<sequence>MEVDILEFKVPVENHKTLFVWDIQPDHTEAQVYAGLLDVFSSFGPLHLLKVCPNSALHPPGFYALIRFYSASQASEAQRHTDGRPLIQNLPLKVRLSSKHTHYLSDNGRPLSHAHCLELANHYLGFNGWTFDIITVRSEGLPGFTSSQSRWRRLKFGCMLQLSFPHHGLTTRGAAMVEDGFTCTGPDVLLQNRRKLQKRVREKALVQAFSSVLLILLGKSTSTHTVGVYMYTDLRPVSLDGDDEEEAPDEWDLTVS</sequence>
<evidence type="ECO:0000256" key="9">
    <source>
        <dbReference type="PROSITE-ProRule" id="PRU00176"/>
    </source>
</evidence>
<accession>A0A8C2ZC63</accession>
<dbReference type="AlphaFoldDB" id="A0A8C2ZC63"/>
<dbReference type="PANTHER" id="PTHR31164">
    <property type="entry name" value="RAD52 MOTIF-CONTAINING PROTEIN 1"/>
    <property type="match status" value="1"/>
</dbReference>
<dbReference type="GO" id="GO:0005730">
    <property type="term" value="C:nucleolus"/>
    <property type="evidence" value="ECO:0007669"/>
    <property type="project" value="UniProtKB-SubCell"/>
</dbReference>
<dbReference type="GeneTree" id="ENSGT00390000018397"/>
<dbReference type="PROSITE" id="PS50102">
    <property type="entry name" value="RRM"/>
    <property type="match status" value="1"/>
</dbReference>
<evidence type="ECO:0000259" key="10">
    <source>
        <dbReference type="PROSITE" id="PS50102"/>
    </source>
</evidence>
<evidence type="ECO:0000256" key="8">
    <source>
        <dbReference type="ARBA" id="ARBA00023242"/>
    </source>
</evidence>
<organism evidence="11 12">
    <name type="scientific">Cyclopterus lumpus</name>
    <name type="common">Lumpsucker</name>
    <dbReference type="NCBI Taxonomy" id="8103"/>
    <lineage>
        <taxon>Eukaryota</taxon>
        <taxon>Metazoa</taxon>
        <taxon>Chordata</taxon>
        <taxon>Craniata</taxon>
        <taxon>Vertebrata</taxon>
        <taxon>Euteleostomi</taxon>
        <taxon>Actinopterygii</taxon>
        <taxon>Neopterygii</taxon>
        <taxon>Teleostei</taxon>
        <taxon>Neoteleostei</taxon>
        <taxon>Acanthomorphata</taxon>
        <taxon>Eupercaria</taxon>
        <taxon>Perciformes</taxon>
        <taxon>Cottioidei</taxon>
        <taxon>Cottales</taxon>
        <taxon>Cyclopteridae</taxon>
        <taxon>Cyclopterus</taxon>
    </lineage>
</organism>
<keyword evidence="5" id="KW-0963">Cytoplasm</keyword>